<comment type="caution">
    <text evidence="2">The sequence shown here is derived from an EMBL/GenBank/DDBJ whole genome shotgun (WGS) entry which is preliminary data.</text>
</comment>
<dbReference type="InterPro" id="IPR017870">
    <property type="entry name" value="FeS_cluster_insertion_CS"/>
</dbReference>
<dbReference type="NCBIfam" id="TIGR00049">
    <property type="entry name" value="iron-sulfur cluster assembly accessory protein"/>
    <property type="match status" value="1"/>
</dbReference>
<dbReference type="GO" id="GO:0005506">
    <property type="term" value="F:iron ion binding"/>
    <property type="evidence" value="ECO:0007669"/>
    <property type="project" value="TreeGrafter"/>
</dbReference>
<evidence type="ECO:0000313" key="2">
    <source>
        <dbReference type="EMBL" id="MBE9040303.1"/>
    </source>
</evidence>
<accession>A0A928VY64</accession>
<reference evidence="2" key="1">
    <citation type="submission" date="2020-10" db="EMBL/GenBank/DDBJ databases">
        <authorList>
            <person name="Castelo-Branco R."/>
            <person name="Eusebio N."/>
            <person name="Adriana R."/>
            <person name="Vieira A."/>
            <person name="Brugerolle De Fraissinette N."/>
            <person name="Rezende De Castro R."/>
            <person name="Schneider M.P."/>
            <person name="Vasconcelos V."/>
            <person name="Leao P.N."/>
        </authorList>
    </citation>
    <scope>NUCLEOTIDE SEQUENCE</scope>
    <source>
        <strain evidence="2">LEGE 11467</strain>
    </source>
</reference>
<evidence type="ECO:0000313" key="3">
    <source>
        <dbReference type="Proteomes" id="UP000621799"/>
    </source>
</evidence>
<dbReference type="PANTHER" id="PTHR43011:SF1">
    <property type="entry name" value="IRON-SULFUR CLUSTER ASSEMBLY 2 HOMOLOG, MITOCHONDRIAL"/>
    <property type="match status" value="1"/>
</dbReference>
<dbReference type="Pfam" id="PF01521">
    <property type="entry name" value="Fe-S_biosyn"/>
    <property type="match status" value="1"/>
</dbReference>
<evidence type="ECO:0000259" key="1">
    <source>
        <dbReference type="Pfam" id="PF01521"/>
    </source>
</evidence>
<dbReference type="EMBL" id="JADEXN010000072">
    <property type="protein sequence ID" value="MBE9040303.1"/>
    <property type="molecule type" value="Genomic_DNA"/>
</dbReference>
<dbReference type="SUPFAM" id="SSF89360">
    <property type="entry name" value="HesB-like domain"/>
    <property type="match status" value="1"/>
</dbReference>
<sequence length="113" mass="12490">MIHLSQAAIRELKRLKSRQNSQEAYFRLKVEAGGCSEFFYAMTFDETAGPSDRVCECEGLETLIDSVTLPYVEGLTVDYSEDLMGGGFRFHNPNATQTCGCGNSFAMKKSGNN</sequence>
<dbReference type="GO" id="GO:0051539">
    <property type="term" value="F:4 iron, 4 sulfur cluster binding"/>
    <property type="evidence" value="ECO:0007669"/>
    <property type="project" value="TreeGrafter"/>
</dbReference>
<dbReference type="InterPro" id="IPR035903">
    <property type="entry name" value="HesB-like_dom_sf"/>
</dbReference>
<keyword evidence="3" id="KW-1185">Reference proteome</keyword>
<dbReference type="AlphaFoldDB" id="A0A928VY64"/>
<dbReference type="GO" id="GO:0051537">
    <property type="term" value="F:2 iron, 2 sulfur cluster binding"/>
    <property type="evidence" value="ECO:0007669"/>
    <property type="project" value="UniProtKB-ARBA"/>
</dbReference>
<gene>
    <name evidence="2" type="ORF">IQ235_05790</name>
</gene>
<dbReference type="InterPro" id="IPR000361">
    <property type="entry name" value="ATAP_core_dom"/>
</dbReference>
<name>A0A928VY64_9CYAN</name>
<feature type="domain" description="Core" evidence="1">
    <location>
        <begin position="2"/>
        <end position="103"/>
    </location>
</feature>
<dbReference type="PANTHER" id="PTHR43011">
    <property type="entry name" value="IRON-SULFUR CLUSTER ASSEMBLY 2 HOMOLOG, MITOCHONDRIAL"/>
    <property type="match status" value="1"/>
</dbReference>
<organism evidence="2 3">
    <name type="scientific">Zarconia navalis LEGE 11467</name>
    <dbReference type="NCBI Taxonomy" id="1828826"/>
    <lineage>
        <taxon>Bacteria</taxon>
        <taxon>Bacillati</taxon>
        <taxon>Cyanobacteriota</taxon>
        <taxon>Cyanophyceae</taxon>
        <taxon>Oscillatoriophycideae</taxon>
        <taxon>Oscillatoriales</taxon>
        <taxon>Oscillatoriales incertae sedis</taxon>
        <taxon>Zarconia</taxon>
        <taxon>Zarconia navalis</taxon>
    </lineage>
</organism>
<dbReference type="GO" id="GO:0016226">
    <property type="term" value="P:iron-sulfur cluster assembly"/>
    <property type="evidence" value="ECO:0007669"/>
    <property type="project" value="InterPro"/>
</dbReference>
<dbReference type="Proteomes" id="UP000621799">
    <property type="component" value="Unassembled WGS sequence"/>
</dbReference>
<dbReference type="RefSeq" id="WP_264320557.1">
    <property type="nucleotide sequence ID" value="NZ_JADEXN010000072.1"/>
</dbReference>
<dbReference type="InterPro" id="IPR016092">
    <property type="entry name" value="ATAP"/>
</dbReference>
<protein>
    <submittedName>
        <fullName evidence="2">Iron-sulfur cluster assembly accessory protein</fullName>
    </submittedName>
</protein>
<dbReference type="PROSITE" id="PS01152">
    <property type="entry name" value="HESB"/>
    <property type="match status" value="1"/>
</dbReference>
<dbReference type="Gene3D" id="2.60.300.12">
    <property type="entry name" value="HesB-like domain"/>
    <property type="match status" value="1"/>
</dbReference>
<proteinExistence type="predicted"/>